<evidence type="ECO:0000256" key="1">
    <source>
        <dbReference type="ARBA" id="ARBA00007637"/>
    </source>
</evidence>
<protein>
    <submittedName>
        <fullName evidence="4">UDP-glucuronate 4-epimerase 3</fullName>
    </submittedName>
</protein>
<dbReference type="PANTHER" id="PTHR43574">
    <property type="entry name" value="EPIMERASE-RELATED"/>
    <property type="match status" value="1"/>
</dbReference>
<dbReference type="Proteomes" id="UP001412067">
    <property type="component" value="Unassembled WGS sequence"/>
</dbReference>
<dbReference type="EMBL" id="JBBWWR010000004">
    <property type="protein sequence ID" value="KAK8968344.1"/>
    <property type="molecule type" value="Genomic_DNA"/>
</dbReference>
<sequence length="118" mass="13326">MALVFMRDCFSSYGEPPMSRRRHGWPQNFNDYYEPSLKLVCHVLLLHSGIFPVKDDINDGLLLPKLFDLVALTHALDLAAQADVRHAMINPRSYVHNNGEGPWINKKIGGERGIIDVA</sequence>
<name>A0ABR2MXK8_9ASPA</name>
<proteinExistence type="inferred from homology"/>
<comment type="similarity">
    <text evidence="1">Belongs to the NAD(P)-dependent epimerase/dehydratase family.</text>
</comment>
<keyword evidence="3" id="KW-0413">Isomerase</keyword>
<organism evidence="4 5">
    <name type="scientific">Platanthera guangdongensis</name>
    <dbReference type="NCBI Taxonomy" id="2320717"/>
    <lineage>
        <taxon>Eukaryota</taxon>
        <taxon>Viridiplantae</taxon>
        <taxon>Streptophyta</taxon>
        <taxon>Embryophyta</taxon>
        <taxon>Tracheophyta</taxon>
        <taxon>Spermatophyta</taxon>
        <taxon>Magnoliopsida</taxon>
        <taxon>Liliopsida</taxon>
        <taxon>Asparagales</taxon>
        <taxon>Orchidaceae</taxon>
        <taxon>Orchidoideae</taxon>
        <taxon>Orchideae</taxon>
        <taxon>Orchidinae</taxon>
        <taxon>Platanthera</taxon>
    </lineage>
</organism>
<evidence type="ECO:0000313" key="4">
    <source>
        <dbReference type="EMBL" id="KAK8968344.1"/>
    </source>
</evidence>
<keyword evidence="2" id="KW-0520">NAD</keyword>
<comment type="caution">
    <text evidence="4">The sequence shown here is derived from an EMBL/GenBank/DDBJ whole genome shotgun (WGS) entry which is preliminary data.</text>
</comment>
<gene>
    <name evidence="4" type="primary">GAE3</name>
    <name evidence="4" type="ORF">KSP40_PGU020042</name>
</gene>
<evidence type="ECO:0000256" key="3">
    <source>
        <dbReference type="ARBA" id="ARBA00023235"/>
    </source>
</evidence>
<accession>A0ABR2MXK8</accession>
<evidence type="ECO:0000256" key="2">
    <source>
        <dbReference type="ARBA" id="ARBA00023027"/>
    </source>
</evidence>
<keyword evidence="5" id="KW-1185">Reference proteome</keyword>
<reference evidence="4 5" key="1">
    <citation type="journal article" date="2022" name="Nat. Plants">
        <title>Genomes of leafy and leafless Platanthera orchids illuminate the evolution of mycoheterotrophy.</title>
        <authorList>
            <person name="Li M.H."/>
            <person name="Liu K.W."/>
            <person name="Li Z."/>
            <person name="Lu H.C."/>
            <person name="Ye Q.L."/>
            <person name="Zhang D."/>
            <person name="Wang J.Y."/>
            <person name="Li Y.F."/>
            <person name="Zhong Z.M."/>
            <person name="Liu X."/>
            <person name="Yu X."/>
            <person name="Liu D.K."/>
            <person name="Tu X.D."/>
            <person name="Liu B."/>
            <person name="Hao Y."/>
            <person name="Liao X.Y."/>
            <person name="Jiang Y.T."/>
            <person name="Sun W.H."/>
            <person name="Chen J."/>
            <person name="Chen Y.Q."/>
            <person name="Ai Y."/>
            <person name="Zhai J.W."/>
            <person name="Wu S.S."/>
            <person name="Zhou Z."/>
            <person name="Hsiao Y.Y."/>
            <person name="Wu W.L."/>
            <person name="Chen Y.Y."/>
            <person name="Lin Y.F."/>
            <person name="Hsu J.L."/>
            <person name="Li C.Y."/>
            <person name="Wang Z.W."/>
            <person name="Zhao X."/>
            <person name="Zhong W.Y."/>
            <person name="Ma X.K."/>
            <person name="Ma L."/>
            <person name="Huang J."/>
            <person name="Chen G.Z."/>
            <person name="Huang M.Z."/>
            <person name="Huang L."/>
            <person name="Peng D.H."/>
            <person name="Luo Y.B."/>
            <person name="Zou S.Q."/>
            <person name="Chen S.P."/>
            <person name="Lan S."/>
            <person name="Tsai W.C."/>
            <person name="Van de Peer Y."/>
            <person name="Liu Z.J."/>
        </authorList>
    </citation>
    <scope>NUCLEOTIDE SEQUENCE [LARGE SCALE GENOMIC DNA]</scope>
    <source>
        <strain evidence="4">Lor288</strain>
    </source>
</reference>
<evidence type="ECO:0000313" key="5">
    <source>
        <dbReference type="Proteomes" id="UP001412067"/>
    </source>
</evidence>